<keyword evidence="2" id="KW-0472">Membrane</keyword>
<feature type="transmembrane region" description="Helical" evidence="2">
    <location>
        <begin position="62"/>
        <end position="84"/>
    </location>
</feature>
<keyword evidence="4" id="KW-1185">Reference proteome</keyword>
<protein>
    <submittedName>
        <fullName evidence="3">Uncharacterized protein</fullName>
    </submittedName>
</protein>
<evidence type="ECO:0000313" key="3">
    <source>
        <dbReference type="EMBL" id="ORY60293.1"/>
    </source>
</evidence>
<dbReference type="EMBL" id="MCOG01000062">
    <property type="protein sequence ID" value="ORY60293.1"/>
    <property type="molecule type" value="Genomic_DNA"/>
</dbReference>
<feature type="transmembrane region" description="Helical" evidence="2">
    <location>
        <begin position="36"/>
        <end position="55"/>
    </location>
</feature>
<feature type="transmembrane region" description="Helical" evidence="2">
    <location>
        <begin position="130"/>
        <end position="150"/>
    </location>
</feature>
<evidence type="ECO:0000256" key="1">
    <source>
        <dbReference type="SAM" id="MobiDB-lite"/>
    </source>
</evidence>
<dbReference type="AlphaFoldDB" id="A0A1Y2DLY9"/>
<feature type="compositionally biased region" description="Low complexity" evidence="1">
    <location>
        <begin position="277"/>
        <end position="287"/>
    </location>
</feature>
<name>A0A1Y2DLY9_9FUNG</name>
<evidence type="ECO:0000313" key="4">
    <source>
        <dbReference type="Proteomes" id="UP000193920"/>
    </source>
</evidence>
<gene>
    <name evidence="3" type="ORF">LY90DRAFT_701279</name>
</gene>
<organism evidence="3 4">
    <name type="scientific">Neocallimastix californiae</name>
    <dbReference type="NCBI Taxonomy" id="1754190"/>
    <lineage>
        <taxon>Eukaryota</taxon>
        <taxon>Fungi</taxon>
        <taxon>Fungi incertae sedis</taxon>
        <taxon>Chytridiomycota</taxon>
        <taxon>Chytridiomycota incertae sedis</taxon>
        <taxon>Neocallimastigomycetes</taxon>
        <taxon>Neocallimastigales</taxon>
        <taxon>Neocallimastigaceae</taxon>
        <taxon>Neocallimastix</taxon>
    </lineage>
</organism>
<evidence type="ECO:0000256" key="2">
    <source>
        <dbReference type="SAM" id="Phobius"/>
    </source>
</evidence>
<keyword evidence="2" id="KW-0812">Transmembrane</keyword>
<feature type="transmembrane region" description="Helical" evidence="2">
    <location>
        <begin position="249"/>
        <end position="269"/>
    </location>
</feature>
<feature type="transmembrane region" description="Helical" evidence="2">
    <location>
        <begin position="170"/>
        <end position="192"/>
    </location>
</feature>
<feature type="transmembrane region" description="Helical" evidence="2">
    <location>
        <begin position="96"/>
        <end position="118"/>
    </location>
</feature>
<accession>A0A1Y2DLY9</accession>
<dbReference type="OrthoDB" id="2143908at2759"/>
<proteinExistence type="predicted"/>
<dbReference type="Proteomes" id="UP000193920">
    <property type="component" value="Unassembled WGS sequence"/>
</dbReference>
<comment type="caution">
    <text evidence="3">The sequence shown here is derived from an EMBL/GenBank/DDBJ whole genome shotgun (WGS) entry which is preliminary data.</text>
</comment>
<feature type="region of interest" description="Disordered" evidence="1">
    <location>
        <begin position="277"/>
        <end position="307"/>
    </location>
</feature>
<reference evidence="3 4" key="1">
    <citation type="submission" date="2016-08" db="EMBL/GenBank/DDBJ databases">
        <title>A Parts List for Fungal Cellulosomes Revealed by Comparative Genomics.</title>
        <authorList>
            <consortium name="DOE Joint Genome Institute"/>
            <person name="Haitjema C.H."/>
            <person name="Gilmore S.P."/>
            <person name="Henske J.K."/>
            <person name="Solomon K.V."/>
            <person name="De Groot R."/>
            <person name="Kuo A."/>
            <person name="Mondo S.J."/>
            <person name="Salamov A.A."/>
            <person name="Labutti K."/>
            <person name="Zhao Z."/>
            <person name="Chiniquy J."/>
            <person name="Barry K."/>
            <person name="Brewer H.M."/>
            <person name="Purvine S.O."/>
            <person name="Wright A.T."/>
            <person name="Boxma B."/>
            <person name="Van Alen T."/>
            <person name="Hackstein J.H."/>
            <person name="Baker S.E."/>
            <person name="Grigoriev I.V."/>
            <person name="O'Malley M.A."/>
        </authorList>
    </citation>
    <scope>NUCLEOTIDE SEQUENCE [LARGE SCALE GENOMIC DNA]</scope>
    <source>
        <strain evidence="3 4">G1</strain>
    </source>
</reference>
<keyword evidence="2" id="KW-1133">Transmembrane helix</keyword>
<sequence>MENLNLNKNSPSANTCNTKDYENVFQGINSQTKDTFFFAFIIQFLLVFLMYIHVGKGKYWKVLLYAAVAGLIGAIIENFTLAYICQKSQHDNHTKVFTFFIEEFFWVICEYSIPYLNLIKMEALSTEKMVKIIKIIIVVLFIPFAGARLYDGYDRMMEGYLNTPFSRKCHGIAFGIMTISDIICTIFIIYFVKNKNKNNSFGSNNVISYIKNSSYTILIAVDIVSMILSILYIISTLFPENSDLESSTIIFHCFKSVFILILSTDALIFKYEVNGSSTNQRSTSASSKGKDYDSYKNSKSSNKRTGNYSNDIVISNFGSNGNSNAQINFSSSNYPSTEGEYFNRSNTYSNNKPITINYFNVSPSSLEEGKEFQSRQFGFLYQSNDCTDLLYKGNQKNVPEN</sequence>
<feature type="transmembrane region" description="Helical" evidence="2">
    <location>
        <begin position="213"/>
        <end position="234"/>
    </location>
</feature>